<dbReference type="GO" id="GO:0031146">
    <property type="term" value="P:SCF-dependent proteasomal ubiquitin-dependent protein catabolic process"/>
    <property type="evidence" value="ECO:0007669"/>
    <property type="project" value="TreeGrafter"/>
</dbReference>
<dbReference type="GO" id="GO:0019005">
    <property type="term" value="C:SCF ubiquitin ligase complex"/>
    <property type="evidence" value="ECO:0007669"/>
    <property type="project" value="TreeGrafter"/>
</dbReference>
<dbReference type="PANTHER" id="PTHR13318:SF105">
    <property type="entry name" value="F-BOX_LRR-REPEAT PROTEIN 3"/>
    <property type="match status" value="1"/>
</dbReference>
<dbReference type="PANTHER" id="PTHR13318">
    <property type="entry name" value="PARTNER OF PAIRED, ISOFORM B-RELATED"/>
    <property type="match status" value="1"/>
</dbReference>
<comment type="caution">
    <text evidence="3">The sequence shown here is derived from an EMBL/GenBank/DDBJ whole genome shotgun (WGS) entry which is preliminary data.</text>
</comment>
<organism evidence="3 4">
    <name type="scientific">Stieleria varia</name>
    <dbReference type="NCBI Taxonomy" id="2528005"/>
    <lineage>
        <taxon>Bacteria</taxon>
        <taxon>Pseudomonadati</taxon>
        <taxon>Planctomycetota</taxon>
        <taxon>Planctomycetia</taxon>
        <taxon>Pirellulales</taxon>
        <taxon>Pirellulaceae</taxon>
        <taxon>Stieleria</taxon>
    </lineage>
</organism>
<proteinExistence type="predicted"/>
<dbReference type="EMBL" id="SJPN01000007">
    <property type="protein sequence ID" value="TWT94691.1"/>
    <property type="molecule type" value="Genomic_DNA"/>
</dbReference>
<dbReference type="Pfam" id="PF23598">
    <property type="entry name" value="LRR_14"/>
    <property type="match status" value="1"/>
</dbReference>
<sequence length="768" mass="83059">MSRKLYDRLALLTLVVSVSFIGSLICDVADVSAQTTDRESSKTNGGDSDLQSRSEIAQAISDLGSNQFQQRQTAFRALVASGKDAIDALEQGTNSADLESSSRCLEALAEICQDKEKNNSDAALAALRRLATHPTGRIANLAASKLKNLTMTDEDRAVEALIQAGARIHRGTKDEIFSVSVARDREVAKLSRLPSLRSATLTGVEITDAGLKSLVNARQLTHLQLMNCSVTNEGLHSLTEMASLDNLTVHKMRVTAAGVRHLAKISGLRSLALYELDGSEALEYLSEIRQIDKLTLNDPEIAIGFSSWINQCSHLSELDLSVKRIQDHDCQELAEIKIPLDLRISLSPDITAEGWKALGQAPLVDLSLFKTSIDDASMTFLASLGELTRLYISDAQITDRGLGHLEGLNKLRYVTLRDTDVTEKGAARLQEALPQLARVTTSKGGVGPVGAVLPPAAIGFTNNPVSGGKNAHLRAELTNEMVEKLKKETDLSTVFLLRDVSTDEHLKMLKGVQLKGIFIDSDKVTDAGIHALGERVDLESIYIKSESVGDECIKTLTQLASLSNLQLIGGRFTDDGIRSLIEGLATKGKITLLNVSGCPRVTNASLKELGSLKSLQMLTLRENPGVTSEVFEQVKKLDSLTTLTFEGSVIDKNYLDQLSALNLTRLSLFGPGITDAMIEPISKFQKLKWLSLATTSIGDDAMDAISKLPALKSLILADTAVSDEGLAKLNGLANLHYLNIESTRVTQTGIDRLQEATPDKKITVQSGR</sequence>
<dbReference type="InterPro" id="IPR055414">
    <property type="entry name" value="LRR_R13L4/SHOC2-like"/>
</dbReference>
<accession>A0A5C6A6J3</accession>
<dbReference type="InterPro" id="IPR032675">
    <property type="entry name" value="LRR_dom_sf"/>
</dbReference>
<gene>
    <name evidence="3" type="ORF">Pla52n_55160</name>
</gene>
<feature type="domain" description="Disease resistance R13L4/SHOC-2-like LRR" evidence="2">
    <location>
        <begin position="186"/>
        <end position="437"/>
    </location>
</feature>
<dbReference type="SMART" id="SM00367">
    <property type="entry name" value="LRR_CC"/>
    <property type="match status" value="6"/>
</dbReference>
<dbReference type="InterPro" id="IPR016024">
    <property type="entry name" value="ARM-type_fold"/>
</dbReference>
<keyword evidence="1" id="KW-0677">Repeat</keyword>
<dbReference type="Gene3D" id="3.80.10.10">
    <property type="entry name" value="Ribonuclease Inhibitor"/>
    <property type="match status" value="3"/>
</dbReference>
<dbReference type="Gene3D" id="1.25.10.10">
    <property type="entry name" value="Leucine-rich Repeat Variant"/>
    <property type="match status" value="1"/>
</dbReference>
<reference evidence="3 4" key="1">
    <citation type="submission" date="2019-02" db="EMBL/GenBank/DDBJ databases">
        <title>Deep-cultivation of Planctomycetes and their phenomic and genomic characterization uncovers novel biology.</title>
        <authorList>
            <person name="Wiegand S."/>
            <person name="Jogler M."/>
            <person name="Boedeker C."/>
            <person name="Pinto D."/>
            <person name="Vollmers J."/>
            <person name="Rivas-Marin E."/>
            <person name="Kohn T."/>
            <person name="Peeters S.H."/>
            <person name="Heuer A."/>
            <person name="Rast P."/>
            <person name="Oberbeckmann S."/>
            <person name="Bunk B."/>
            <person name="Jeske O."/>
            <person name="Meyerdierks A."/>
            <person name="Storesund J.E."/>
            <person name="Kallscheuer N."/>
            <person name="Luecker S."/>
            <person name="Lage O.M."/>
            <person name="Pohl T."/>
            <person name="Merkel B.J."/>
            <person name="Hornburger P."/>
            <person name="Mueller R.-W."/>
            <person name="Bruemmer F."/>
            <person name="Labrenz M."/>
            <person name="Spormann A.M."/>
            <person name="Op Den Camp H."/>
            <person name="Overmann J."/>
            <person name="Amann R."/>
            <person name="Jetten M.S.M."/>
            <person name="Mascher T."/>
            <person name="Medema M.H."/>
            <person name="Devos D.P."/>
            <person name="Kaster A.-K."/>
            <person name="Ovreas L."/>
            <person name="Rohde M."/>
            <person name="Galperin M.Y."/>
            <person name="Jogler C."/>
        </authorList>
    </citation>
    <scope>NUCLEOTIDE SEQUENCE [LARGE SCALE GENOMIC DNA]</scope>
    <source>
        <strain evidence="3 4">Pla52n</strain>
    </source>
</reference>
<name>A0A5C6A6J3_9BACT</name>
<dbReference type="InterPro" id="IPR011989">
    <property type="entry name" value="ARM-like"/>
</dbReference>
<evidence type="ECO:0000313" key="4">
    <source>
        <dbReference type="Proteomes" id="UP000320176"/>
    </source>
</evidence>
<keyword evidence="4" id="KW-1185">Reference proteome</keyword>
<dbReference type="OrthoDB" id="232968at2"/>
<dbReference type="SUPFAM" id="SSF52047">
    <property type="entry name" value="RNI-like"/>
    <property type="match status" value="2"/>
</dbReference>
<evidence type="ECO:0000259" key="2">
    <source>
        <dbReference type="Pfam" id="PF23598"/>
    </source>
</evidence>
<dbReference type="Proteomes" id="UP000320176">
    <property type="component" value="Unassembled WGS sequence"/>
</dbReference>
<evidence type="ECO:0000313" key="3">
    <source>
        <dbReference type="EMBL" id="TWT94691.1"/>
    </source>
</evidence>
<dbReference type="InterPro" id="IPR006553">
    <property type="entry name" value="Leu-rich_rpt_Cys-con_subtyp"/>
</dbReference>
<dbReference type="SUPFAM" id="SSF48371">
    <property type="entry name" value="ARM repeat"/>
    <property type="match status" value="1"/>
</dbReference>
<protein>
    <submittedName>
        <fullName evidence="3">Leucine Rich repeats (2 copies)</fullName>
    </submittedName>
</protein>
<evidence type="ECO:0000256" key="1">
    <source>
        <dbReference type="ARBA" id="ARBA00022737"/>
    </source>
</evidence>
<dbReference type="SMART" id="SM00368">
    <property type="entry name" value="LRR_RI"/>
    <property type="match status" value="4"/>
</dbReference>
<dbReference type="AlphaFoldDB" id="A0A5C6A6J3"/>
<dbReference type="RefSeq" id="WP_146522502.1">
    <property type="nucleotide sequence ID" value="NZ_CP151726.1"/>
</dbReference>